<protein>
    <submittedName>
        <fullName evidence="1">Uncharacterized protein</fullName>
    </submittedName>
</protein>
<dbReference type="Proteomes" id="UP000785679">
    <property type="component" value="Unassembled WGS sequence"/>
</dbReference>
<evidence type="ECO:0000313" key="1">
    <source>
        <dbReference type="EMBL" id="TNV85582.1"/>
    </source>
</evidence>
<gene>
    <name evidence="1" type="ORF">FGO68_gene12633</name>
</gene>
<name>A0A8J8P0C3_HALGN</name>
<organism evidence="1 2">
    <name type="scientific">Halteria grandinella</name>
    <dbReference type="NCBI Taxonomy" id="5974"/>
    <lineage>
        <taxon>Eukaryota</taxon>
        <taxon>Sar</taxon>
        <taxon>Alveolata</taxon>
        <taxon>Ciliophora</taxon>
        <taxon>Intramacronucleata</taxon>
        <taxon>Spirotrichea</taxon>
        <taxon>Stichotrichia</taxon>
        <taxon>Sporadotrichida</taxon>
        <taxon>Halteriidae</taxon>
        <taxon>Halteria</taxon>
    </lineage>
</organism>
<reference evidence="1" key="1">
    <citation type="submission" date="2019-06" db="EMBL/GenBank/DDBJ databases">
        <authorList>
            <person name="Zheng W."/>
        </authorList>
    </citation>
    <scope>NUCLEOTIDE SEQUENCE</scope>
    <source>
        <strain evidence="1">QDHG01</strain>
    </source>
</reference>
<evidence type="ECO:0000313" key="2">
    <source>
        <dbReference type="Proteomes" id="UP000785679"/>
    </source>
</evidence>
<sequence length="143" mass="15950">MPPFALFVMRFAYSSADLYLARISLEPSVVVVLLVLLRFCSQGHTFLFCPIVLFSPTINNSSSSSSFIIEAMFFNRCDDYTVLFLNALVQSSVLIDLQGLRYMSVAVYWSSGLSIMFLKSLAPSKVESKCKSSVRISSSRSGW</sequence>
<dbReference type="AlphaFoldDB" id="A0A8J8P0C3"/>
<comment type="caution">
    <text evidence="1">The sequence shown here is derived from an EMBL/GenBank/DDBJ whole genome shotgun (WGS) entry which is preliminary data.</text>
</comment>
<keyword evidence="2" id="KW-1185">Reference proteome</keyword>
<proteinExistence type="predicted"/>
<dbReference type="EMBL" id="RRYP01001711">
    <property type="protein sequence ID" value="TNV85582.1"/>
    <property type="molecule type" value="Genomic_DNA"/>
</dbReference>
<accession>A0A8J8P0C3</accession>